<proteinExistence type="predicted"/>
<dbReference type="Proteomes" id="UP000002402">
    <property type="component" value="Chromosome"/>
</dbReference>
<accession>Q1CVI8</accession>
<dbReference type="EnsemblBacteria" id="ABF85981">
    <property type="protein sequence ID" value="ABF85981"/>
    <property type="gene ID" value="MXAN_7481"/>
</dbReference>
<evidence type="ECO:0000313" key="1">
    <source>
        <dbReference type="EMBL" id="ABF85981.1"/>
    </source>
</evidence>
<dbReference type="EMBL" id="CP000113">
    <property type="protein sequence ID" value="ABF85981.1"/>
    <property type="molecule type" value="Genomic_DNA"/>
</dbReference>
<dbReference type="AlphaFoldDB" id="Q1CVI8"/>
<keyword evidence="2" id="KW-1185">Reference proteome</keyword>
<name>Q1CVI8_MYXXD</name>
<protein>
    <submittedName>
        <fullName evidence="1">Uncharacterized protein</fullName>
    </submittedName>
</protein>
<organism evidence="1 2">
    <name type="scientific">Myxococcus xanthus (strain DK1622)</name>
    <dbReference type="NCBI Taxonomy" id="246197"/>
    <lineage>
        <taxon>Bacteria</taxon>
        <taxon>Pseudomonadati</taxon>
        <taxon>Myxococcota</taxon>
        <taxon>Myxococcia</taxon>
        <taxon>Myxococcales</taxon>
        <taxon>Cystobacterineae</taxon>
        <taxon>Myxococcaceae</taxon>
        <taxon>Myxococcus</taxon>
    </lineage>
</organism>
<evidence type="ECO:0000313" key="2">
    <source>
        <dbReference type="Proteomes" id="UP000002402"/>
    </source>
</evidence>
<gene>
    <name evidence="1" type="ordered locus">MXAN_7481</name>
</gene>
<sequence length="35" mass="3595">MEAAARHAHFAGTVMVVGRLRTASIRACAPLGVSS</sequence>
<dbReference type="KEGG" id="mxa:MXAN_7481"/>
<dbReference type="HOGENOM" id="CLU_3366022_0_0_7"/>
<reference evidence="1 2" key="1">
    <citation type="journal article" date="2006" name="Proc. Natl. Acad. Sci. U.S.A.">
        <title>Evolution of sensory complexity recorded in a myxobacterial genome.</title>
        <authorList>
            <person name="Goldman B.S."/>
            <person name="Nierman W.C."/>
            <person name="Kaiser D."/>
            <person name="Slater S.C."/>
            <person name="Durkin A.S."/>
            <person name="Eisen J.A."/>
            <person name="Ronning C.M."/>
            <person name="Barbazuk W.B."/>
            <person name="Blanchard M."/>
            <person name="Field C."/>
            <person name="Halling C."/>
            <person name="Hinkle G."/>
            <person name="Iartchuk O."/>
            <person name="Kim H.S."/>
            <person name="Mackenzie C."/>
            <person name="Madupu R."/>
            <person name="Miller N."/>
            <person name="Shvartsbeyn A."/>
            <person name="Sullivan S.A."/>
            <person name="Vaudin M."/>
            <person name="Wiegand R."/>
            <person name="Kaplan H.B."/>
        </authorList>
    </citation>
    <scope>NUCLEOTIDE SEQUENCE [LARGE SCALE GENOMIC DNA]</scope>
    <source>
        <strain evidence="2">DK1622</strain>
    </source>
</reference>